<proteinExistence type="predicted"/>
<reference evidence="1" key="1">
    <citation type="journal article" date="2014" name="Front. Microbiol.">
        <title>High frequency of phylogenetically diverse reductive dehalogenase-homologous genes in deep subseafloor sedimentary metagenomes.</title>
        <authorList>
            <person name="Kawai M."/>
            <person name="Futagami T."/>
            <person name="Toyoda A."/>
            <person name="Takaki Y."/>
            <person name="Nishi S."/>
            <person name="Hori S."/>
            <person name="Arai W."/>
            <person name="Tsubouchi T."/>
            <person name="Morono Y."/>
            <person name="Uchiyama I."/>
            <person name="Ito T."/>
            <person name="Fujiyama A."/>
            <person name="Inagaki F."/>
            <person name="Takami H."/>
        </authorList>
    </citation>
    <scope>NUCLEOTIDE SEQUENCE</scope>
    <source>
        <strain evidence="1">Expedition CK06-06</strain>
    </source>
</reference>
<evidence type="ECO:0000313" key="1">
    <source>
        <dbReference type="EMBL" id="GAJ02135.1"/>
    </source>
</evidence>
<accession>X1V9I0</accession>
<dbReference type="SUPFAM" id="SSF89562">
    <property type="entry name" value="RraA-like"/>
    <property type="match status" value="1"/>
</dbReference>
<dbReference type="InterPro" id="IPR036704">
    <property type="entry name" value="RraA/RraA-like_sf"/>
</dbReference>
<comment type="caution">
    <text evidence="1">The sequence shown here is derived from an EMBL/GenBank/DDBJ whole genome shotgun (WGS) entry which is preliminary data.</text>
</comment>
<name>X1V9I0_9ZZZZ</name>
<gene>
    <name evidence="1" type="ORF">S12H4_32125</name>
</gene>
<dbReference type="Pfam" id="PF03737">
    <property type="entry name" value="RraA-like"/>
    <property type="match status" value="1"/>
</dbReference>
<dbReference type="AlphaFoldDB" id="X1V9I0"/>
<dbReference type="Gene3D" id="3.50.30.40">
    <property type="entry name" value="Ribonuclease E inhibitor RraA/RraA-like"/>
    <property type="match status" value="1"/>
</dbReference>
<protein>
    <submittedName>
        <fullName evidence="1">Uncharacterized protein</fullName>
    </submittedName>
</protein>
<dbReference type="InterPro" id="IPR005493">
    <property type="entry name" value="RraA/RraA-like"/>
</dbReference>
<sequence>MTTALKSIVCVGVVSDGPSCYIDEIWLMKFQYMLTGVTAGHGDMAVHSVNTPVSVAGMDVSPGEIIHMDENGACKFSAHIGFEPKDNY</sequence>
<dbReference type="EMBL" id="BARW01018813">
    <property type="protein sequence ID" value="GAJ02135.1"/>
    <property type="molecule type" value="Genomic_DNA"/>
</dbReference>
<organism evidence="1">
    <name type="scientific">marine sediment metagenome</name>
    <dbReference type="NCBI Taxonomy" id="412755"/>
    <lineage>
        <taxon>unclassified sequences</taxon>
        <taxon>metagenomes</taxon>
        <taxon>ecological metagenomes</taxon>
    </lineage>
</organism>